<protein>
    <recommendedName>
        <fullName evidence="2">Protein FAR1-RELATED SEQUENCE</fullName>
    </recommendedName>
</protein>
<sequence>MVVKEKNGIWKIVTLDLDHNHPLSPNSETRFFRYHKYMSLEEKALIRTLKKKYSNKVNGSNTIIH</sequence>
<organism evidence="1">
    <name type="scientific">Arundo donax</name>
    <name type="common">Giant reed</name>
    <name type="synonym">Donax arundinaceus</name>
    <dbReference type="NCBI Taxonomy" id="35708"/>
    <lineage>
        <taxon>Eukaryota</taxon>
        <taxon>Viridiplantae</taxon>
        <taxon>Streptophyta</taxon>
        <taxon>Embryophyta</taxon>
        <taxon>Tracheophyta</taxon>
        <taxon>Spermatophyta</taxon>
        <taxon>Magnoliopsida</taxon>
        <taxon>Liliopsida</taxon>
        <taxon>Poales</taxon>
        <taxon>Poaceae</taxon>
        <taxon>PACMAD clade</taxon>
        <taxon>Arundinoideae</taxon>
        <taxon>Arundineae</taxon>
        <taxon>Arundo</taxon>
    </lineage>
</organism>
<reference evidence="1" key="2">
    <citation type="journal article" date="2015" name="Data Brief">
        <title>Shoot transcriptome of the giant reed, Arundo donax.</title>
        <authorList>
            <person name="Barrero R.A."/>
            <person name="Guerrero F.D."/>
            <person name="Moolhuijzen P."/>
            <person name="Goolsby J.A."/>
            <person name="Tidwell J."/>
            <person name="Bellgard S.E."/>
            <person name="Bellgard M.I."/>
        </authorList>
    </citation>
    <scope>NUCLEOTIDE SEQUENCE</scope>
    <source>
        <tissue evidence="1">Shoot tissue taken approximately 20 cm above the soil surface</tissue>
    </source>
</reference>
<proteinExistence type="predicted"/>
<dbReference type="AlphaFoldDB" id="A0A0A9FFX5"/>
<reference evidence="1" key="1">
    <citation type="submission" date="2014-09" db="EMBL/GenBank/DDBJ databases">
        <authorList>
            <person name="Magalhaes I.L.F."/>
            <person name="Oliveira U."/>
            <person name="Santos F.R."/>
            <person name="Vidigal T.H.D.A."/>
            <person name="Brescovit A.D."/>
            <person name="Santos A.J."/>
        </authorList>
    </citation>
    <scope>NUCLEOTIDE SEQUENCE</scope>
    <source>
        <tissue evidence="1">Shoot tissue taken approximately 20 cm above the soil surface</tissue>
    </source>
</reference>
<accession>A0A0A9FFX5</accession>
<evidence type="ECO:0000313" key="1">
    <source>
        <dbReference type="EMBL" id="JAE11252.1"/>
    </source>
</evidence>
<evidence type="ECO:0008006" key="2">
    <source>
        <dbReference type="Google" id="ProtNLM"/>
    </source>
</evidence>
<name>A0A0A9FFX5_ARUDO</name>
<dbReference type="EMBL" id="GBRH01186644">
    <property type="protein sequence ID" value="JAE11252.1"/>
    <property type="molecule type" value="Transcribed_RNA"/>
</dbReference>